<proteinExistence type="predicted"/>
<gene>
    <name evidence="1" type="ORF">GL300_18750</name>
</gene>
<dbReference type="EMBL" id="WMIG01000014">
    <property type="protein sequence ID" value="MTH61254.1"/>
    <property type="molecule type" value="Genomic_DNA"/>
</dbReference>
<organism evidence="1 2">
    <name type="scientific">Paracoccus litorisediminis</name>
    <dbReference type="NCBI Taxonomy" id="2006130"/>
    <lineage>
        <taxon>Bacteria</taxon>
        <taxon>Pseudomonadati</taxon>
        <taxon>Pseudomonadota</taxon>
        <taxon>Alphaproteobacteria</taxon>
        <taxon>Rhodobacterales</taxon>
        <taxon>Paracoccaceae</taxon>
        <taxon>Paracoccus</taxon>
    </lineage>
</organism>
<protein>
    <submittedName>
        <fullName evidence="1">Uncharacterized protein</fullName>
    </submittedName>
</protein>
<dbReference type="AlphaFoldDB" id="A0A844HS40"/>
<accession>A0A844HS40</accession>
<name>A0A844HS40_9RHOB</name>
<evidence type="ECO:0000313" key="1">
    <source>
        <dbReference type="EMBL" id="MTH61254.1"/>
    </source>
</evidence>
<keyword evidence="2" id="KW-1185">Reference proteome</keyword>
<dbReference type="RefSeq" id="WP_155041196.1">
    <property type="nucleotide sequence ID" value="NZ_WMIG01000014.1"/>
</dbReference>
<dbReference type="Proteomes" id="UP000449846">
    <property type="component" value="Unassembled WGS sequence"/>
</dbReference>
<evidence type="ECO:0000313" key="2">
    <source>
        <dbReference type="Proteomes" id="UP000449846"/>
    </source>
</evidence>
<sequence>MPGIPTTFPSLSSAIATASKSSPKNTLLHYEIPKGMALFMRGATSDLVQAVGTDKNMGIERLAVIDNDHLEVRHIRQSLSRNGAVSIFRIAGKETYRSKVKAYPPEEAPQQKSWALMASVEAKLYVHRPTATARQFSVIEMDALSGLIEKCRNVQPWL</sequence>
<comment type="caution">
    <text evidence="1">The sequence shown here is derived from an EMBL/GenBank/DDBJ whole genome shotgun (WGS) entry which is preliminary data.</text>
</comment>
<reference evidence="1 2" key="1">
    <citation type="submission" date="2019-11" db="EMBL/GenBank/DDBJ databases">
        <authorList>
            <person name="Dong K."/>
        </authorList>
    </citation>
    <scope>NUCLEOTIDE SEQUENCE [LARGE SCALE GENOMIC DNA]</scope>
    <source>
        <strain evidence="1 2">NBRC 112902</strain>
    </source>
</reference>